<dbReference type="InterPro" id="IPR016432">
    <property type="entry name" value="RNP4"/>
</dbReference>
<dbReference type="HAMAP" id="MF_00757">
    <property type="entry name" value="RNase_P_4"/>
    <property type="match status" value="1"/>
</dbReference>
<keyword evidence="5 8" id="KW-0255">Endonuclease</keyword>
<dbReference type="Gene3D" id="6.20.50.20">
    <property type="match status" value="1"/>
</dbReference>
<dbReference type="AlphaFoldDB" id="A0A832TAM9"/>
<feature type="binding site" evidence="8">
    <location>
        <position position="67"/>
    </location>
    <ligand>
        <name>Zn(2+)</name>
        <dbReference type="ChEBI" id="CHEBI:29105"/>
    </ligand>
</feature>
<accession>A0A832TAM9</accession>
<proteinExistence type="inferred from homology"/>
<comment type="subcellular location">
    <subcellularLocation>
        <location evidence="8">Cytoplasm</location>
    </subcellularLocation>
</comment>
<comment type="caution">
    <text evidence="9">The sequence shown here is derived from an EMBL/GenBank/DDBJ whole genome shotgun (WGS) entry which is preliminary data.</text>
</comment>
<evidence type="ECO:0000313" key="10">
    <source>
        <dbReference type="Proteomes" id="UP000619545"/>
    </source>
</evidence>
<dbReference type="PIRSF" id="PIRSF004878">
    <property type="entry name" value="RNase_P_4"/>
    <property type="match status" value="1"/>
</dbReference>
<comment type="similarity">
    <text evidence="8">Belongs to the eukaryotic/archaeal RNase P protein component 4 family.</text>
</comment>
<evidence type="ECO:0000313" key="9">
    <source>
        <dbReference type="EMBL" id="HII71095.1"/>
    </source>
</evidence>
<dbReference type="PANTHER" id="PTHR14742">
    <property type="entry name" value="RIBONUCLEASE P SUBUNIT P21"/>
    <property type="match status" value="1"/>
</dbReference>
<dbReference type="PANTHER" id="PTHR14742:SF0">
    <property type="entry name" value="RIBONUCLEASE P PROTEIN SUBUNIT P21"/>
    <property type="match status" value="1"/>
</dbReference>
<dbReference type="GeneID" id="1478217"/>
<organism evidence="9 10">
    <name type="scientific">Methanopyrus kandleri</name>
    <dbReference type="NCBI Taxonomy" id="2320"/>
    <lineage>
        <taxon>Archaea</taxon>
        <taxon>Methanobacteriati</taxon>
        <taxon>Methanobacteriota</taxon>
        <taxon>Methanomada group</taxon>
        <taxon>Methanopyri</taxon>
        <taxon>Methanopyrales</taxon>
        <taxon>Methanopyraceae</taxon>
        <taxon>Methanopyrus</taxon>
    </lineage>
</organism>
<protein>
    <recommendedName>
        <fullName evidence="8">Ribonuclease P protein component 4</fullName>
        <shortName evidence="8">RNase P component 4</shortName>
        <ecNumber evidence="8">3.1.26.5</ecNumber>
    </recommendedName>
    <alternativeName>
        <fullName evidence="8">Rpp21</fullName>
    </alternativeName>
</protein>
<evidence type="ECO:0000256" key="1">
    <source>
        <dbReference type="ARBA" id="ARBA00022490"/>
    </source>
</evidence>
<dbReference type="EMBL" id="DUJS01000005">
    <property type="protein sequence ID" value="HII71095.1"/>
    <property type="molecule type" value="Genomic_DNA"/>
</dbReference>
<evidence type="ECO:0000256" key="4">
    <source>
        <dbReference type="ARBA" id="ARBA00022723"/>
    </source>
</evidence>
<dbReference type="RefSeq" id="WP_011019990.1">
    <property type="nucleotide sequence ID" value="NZ_DUJS01000005.1"/>
</dbReference>
<comment type="cofactor">
    <cofactor evidence="8">
        <name>Zn(2+)</name>
        <dbReference type="ChEBI" id="CHEBI:29105"/>
    </cofactor>
    <text evidence="8">Binds 1 zinc ion per subunit.</text>
</comment>
<dbReference type="NCBIfam" id="NF003045">
    <property type="entry name" value="PRK03954.1"/>
    <property type="match status" value="1"/>
</dbReference>
<evidence type="ECO:0000256" key="5">
    <source>
        <dbReference type="ARBA" id="ARBA00022759"/>
    </source>
</evidence>
<evidence type="ECO:0000256" key="7">
    <source>
        <dbReference type="ARBA" id="ARBA00022833"/>
    </source>
</evidence>
<dbReference type="GO" id="GO:0004526">
    <property type="term" value="F:ribonuclease P activity"/>
    <property type="evidence" value="ECO:0007669"/>
    <property type="project" value="UniProtKB-UniRule"/>
</dbReference>
<evidence type="ECO:0000256" key="3">
    <source>
        <dbReference type="ARBA" id="ARBA00022722"/>
    </source>
</evidence>
<evidence type="ECO:0000256" key="6">
    <source>
        <dbReference type="ARBA" id="ARBA00022801"/>
    </source>
</evidence>
<dbReference type="SMR" id="A0A832TAM9"/>
<keyword evidence="6 8" id="KW-0378">Hydrolase</keyword>
<comment type="function">
    <text evidence="8">Part of ribonuclease P, a protein complex that generates mature tRNA molecules by cleaving their 5'-ends.</text>
</comment>
<keyword evidence="1 8" id="KW-0963">Cytoplasm</keyword>
<reference evidence="9" key="1">
    <citation type="journal article" date="2020" name="bioRxiv">
        <title>A rank-normalized archaeal taxonomy based on genome phylogeny resolves widespread incomplete and uneven classifications.</title>
        <authorList>
            <person name="Rinke C."/>
            <person name="Chuvochina M."/>
            <person name="Mussig A.J."/>
            <person name="Chaumeil P.-A."/>
            <person name="Waite D.W."/>
            <person name="Whitman W.B."/>
            <person name="Parks D.H."/>
            <person name="Hugenholtz P."/>
        </authorList>
    </citation>
    <scope>NUCLEOTIDE SEQUENCE</scope>
    <source>
        <strain evidence="9">UBA8853</strain>
    </source>
</reference>
<keyword evidence="4 8" id="KW-0479">Metal-binding</keyword>
<evidence type="ECO:0000256" key="8">
    <source>
        <dbReference type="HAMAP-Rule" id="MF_00757"/>
    </source>
</evidence>
<dbReference type="InterPro" id="IPR007175">
    <property type="entry name" value="Rpr2/Snm1/Rpp21"/>
</dbReference>
<dbReference type="GO" id="GO:0005737">
    <property type="term" value="C:cytoplasm"/>
    <property type="evidence" value="ECO:0007669"/>
    <property type="project" value="UniProtKB-SubCell"/>
</dbReference>
<comment type="subunit">
    <text evidence="8">Consists of a catalytic RNA component and at least 4-5 protein subunits.</text>
</comment>
<feature type="binding site" evidence="8">
    <location>
        <position position="70"/>
    </location>
    <ligand>
        <name>Zn(2+)</name>
        <dbReference type="ChEBI" id="CHEBI:29105"/>
    </ligand>
</feature>
<name>A0A832TAM9_9EURY</name>
<feature type="binding site" evidence="8">
    <location>
        <position position="99"/>
    </location>
    <ligand>
        <name>Zn(2+)</name>
        <dbReference type="ChEBI" id="CHEBI:29105"/>
    </ligand>
</feature>
<keyword evidence="3 8" id="KW-0540">Nuclease</keyword>
<dbReference type="Pfam" id="PF04032">
    <property type="entry name" value="Rpr2"/>
    <property type="match status" value="1"/>
</dbReference>
<feature type="binding site" evidence="8">
    <location>
        <position position="96"/>
    </location>
    <ligand>
        <name>Zn(2+)</name>
        <dbReference type="ChEBI" id="CHEBI:29105"/>
    </ligand>
</feature>
<evidence type="ECO:0000256" key="2">
    <source>
        <dbReference type="ARBA" id="ARBA00022694"/>
    </source>
</evidence>
<dbReference type="GO" id="GO:0001682">
    <property type="term" value="P:tRNA 5'-leader removal"/>
    <property type="evidence" value="ECO:0007669"/>
    <property type="project" value="UniProtKB-UniRule"/>
</dbReference>
<dbReference type="EC" id="3.1.26.5" evidence="8"/>
<sequence>MCKVESPRSGVLLLRRIALERAERLLRLARTVYYEDPDRARRYVELARRIAMKARVKLPKHLKRSFCKRCNTPLIPGVTARVRLRQNRMPHVSVTCLECGYIYRYPYLREVKERRRRHMEGVKDRDAG</sequence>
<keyword evidence="7 8" id="KW-0862">Zinc</keyword>
<dbReference type="Proteomes" id="UP000619545">
    <property type="component" value="Unassembled WGS sequence"/>
</dbReference>
<dbReference type="Gene3D" id="1.20.5.420">
    <property type="entry name" value="Immunoglobulin FC, subunit C"/>
    <property type="match status" value="1"/>
</dbReference>
<dbReference type="GO" id="GO:0030677">
    <property type="term" value="C:ribonuclease P complex"/>
    <property type="evidence" value="ECO:0007669"/>
    <property type="project" value="UniProtKB-UniRule"/>
</dbReference>
<keyword evidence="2 8" id="KW-0819">tRNA processing</keyword>
<dbReference type="GO" id="GO:0008270">
    <property type="term" value="F:zinc ion binding"/>
    <property type="evidence" value="ECO:0007669"/>
    <property type="project" value="UniProtKB-UniRule"/>
</dbReference>
<comment type="catalytic activity">
    <reaction evidence="8">
        <text>Endonucleolytic cleavage of RNA, removing 5'-extranucleotides from tRNA precursor.</text>
        <dbReference type="EC" id="3.1.26.5"/>
    </reaction>
</comment>
<dbReference type="OMA" id="PHVVITC"/>
<gene>
    <name evidence="8" type="primary">rnp4</name>
    <name evidence="9" type="ORF">HA336_07690</name>
</gene>